<feature type="transmembrane region" description="Helical" evidence="1">
    <location>
        <begin position="36"/>
        <end position="59"/>
    </location>
</feature>
<name>A0A381QFE4_9ZZZZ</name>
<proteinExistence type="predicted"/>
<reference evidence="2" key="1">
    <citation type="submission" date="2018-05" db="EMBL/GenBank/DDBJ databases">
        <authorList>
            <person name="Lanie J.A."/>
            <person name="Ng W.-L."/>
            <person name="Kazmierczak K.M."/>
            <person name="Andrzejewski T.M."/>
            <person name="Davidsen T.M."/>
            <person name="Wayne K.J."/>
            <person name="Tettelin H."/>
            <person name="Glass J.I."/>
            <person name="Rusch D."/>
            <person name="Podicherti R."/>
            <person name="Tsui H.-C.T."/>
            <person name="Winkler M.E."/>
        </authorList>
    </citation>
    <scope>NUCLEOTIDE SEQUENCE</scope>
</reference>
<keyword evidence="1" id="KW-1133">Transmembrane helix</keyword>
<evidence type="ECO:0000313" key="2">
    <source>
        <dbReference type="EMBL" id="SUZ78042.1"/>
    </source>
</evidence>
<keyword evidence="1" id="KW-0472">Membrane</keyword>
<organism evidence="2">
    <name type="scientific">marine metagenome</name>
    <dbReference type="NCBI Taxonomy" id="408172"/>
    <lineage>
        <taxon>unclassified sequences</taxon>
        <taxon>metagenomes</taxon>
        <taxon>ecological metagenomes</taxon>
    </lineage>
</organism>
<feature type="transmembrane region" description="Helical" evidence="1">
    <location>
        <begin position="435"/>
        <end position="454"/>
    </location>
</feature>
<accession>A0A381QFE4</accession>
<feature type="transmembrane region" description="Helical" evidence="1">
    <location>
        <begin position="339"/>
        <end position="360"/>
    </location>
</feature>
<dbReference type="AlphaFoldDB" id="A0A381QFE4"/>
<keyword evidence="1" id="KW-0812">Transmembrane</keyword>
<evidence type="ECO:0000256" key="1">
    <source>
        <dbReference type="SAM" id="Phobius"/>
    </source>
</evidence>
<gene>
    <name evidence="2" type="ORF">METZ01_LOCUS30896</name>
</gene>
<protein>
    <submittedName>
        <fullName evidence="2">Uncharacterized protein</fullName>
    </submittedName>
</protein>
<dbReference type="EMBL" id="UINC01001338">
    <property type="protein sequence ID" value="SUZ78042.1"/>
    <property type="molecule type" value="Genomic_DNA"/>
</dbReference>
<sequence length="462" mass="51031">MLEFVKIGVLDRRRVGQDAIERNGYISLDMGCLTSILRAGVGLVLGVVIFVGFLTYLILSNVSDKLLTVEFYTDTIAAEDTYNRIYDEVLVDDELLEKTQEFLGDIQVVDHRDIVDLLREIIPPAYIQTEVEDAIERTIDYINEDAEELELYVNLGEPLENVKDVMFGYLDRRIDELEMEETQGFPDCTPDLIRGLADRYVETFQGLAEGAVPESIPSLKQIAAPCRDIVFKLAFGSLVDDTSLSDEVKQNLKDGKGDLRLPFAAGDTLEVLKVSARIMAEPLMDDAIVRVREDLGAGDRLDLIQQIGEWNPERSEAQLRDDIEQGRDWIAKASNFGDLTSLLMVIGGSVAMGLVFFPALSGMLRWPGLALLITGALSFIAVKVAESEVSDRLTYAIETSADRVSDIPPSVTDLGGDILISFGSQLTEGCVGPTLTLLVIGVILFGSSFFTIILKRFIPFVK</sequence>